<comment type="caution">
    <text evidence="7">The sequence shown here is derived from an EMBL/GenBank/DDBJ whole genome shotgun (WGS) entry which is preliminary data.</text>
</comment>
<dbReference type="PROSITE" id="PS00600">
    <property type="entry name" value="AA_TRANSFER_CLASS_3"/>
    <property type="match status" value="1"/>
</dbReference>
<dbReference type="FunFam" id="3.40.640.10:FF:000014">
    <property type="entry name" value="Adenosylmethionine-8-amino-7-oxononanoate aminotransferase, probable"/>
    <property type="match status" value="1"/>
</dbReference>
<evidence type="ECO:0000256" key="1">
    <source>
        <dbReference type="ARBA" id="ARBA00001933"/>
    </source>
</evidence>
<evidence type="ECO:0000256" key="2">
    <source>
        <dbReference type="ARBA" id="ARBA00008954"/>
    </source>
</evidence>
<dbReference type="eggNOG" id="COG0161">
    <property type="taxonomic scope" value="Bacteria"/>
</dbReference>
<name>K9GQA1_9PROT</name>
<dbReference type="InterPro" id="IPR015421">
    <property type="entry name" value="PyrdxlP-dep_Trfase_major"/>
</dbReference>
<dbReference type="GO" id="GO:0009102">
    <property type="term" value="P:biotin biosynthetic process"/>
    <property type="evidence" value="ECO:0007669"/>
    <property type="project" value="TreeGrafter"/>
</dbReference>
<dbReference type="CDD" id="cd00610">
    <property type="entry name" value="OAT_like"/>
    <property type="match status" value="1"/>
</dbReference>
<evidence type="ECO:0000256" key="6">
    <source>
        <dbReference type="RuleBase" id="RU003560"/>
    </source>
</evidence>
<dbReference type="InterPro" id="IPR005814">
    <property type="entry name" value="Aminotrans_3"/>
</dbReference>
<dbReference type="Proteomes" id="UP000009881">
    <property type="component" value="Unassembled WGS sequence"/>
</dbReference>
<evidence type="ECO:0000313" key="7">
    <source>
        <dbReference type="EMBL" id="EKV27342.1"/>
    </source>
</evidence>
<dbReference type="NCBIfam" id="NF004767">
    <property type="entry name" value="PRK06105.1"/>
    <property type="match status" value="1"/>
</dbReference>
<dbReference type="EMBL" id="ANHY01000020">
    <property type="protein sequence ID" value="EKV27342.1"/>
    <property type="molecule type" value="Genomic_DNA"/>
</dbReference>
<dbReference type="PIRSF" id="PIRSF000521">
    <property type="entry name" value="Transaminase_4ab_Lys_Orn"/>
    <property type="match status" value="1"/>
</dbReference>
<dbReference type="STRING" id="1238182.C882_1844"/>
<evidence type="ECO:0000256" key="5">
    <source>
        <dbReference type="ARBA" id="ARBA00022898"/>
    </source>
</evidence>
<dbReference type="PANTHER" id="PTHR42684:SF3">
    <property type="entry name" value="ADENOSYLMETHIONINE-8-AMINO-7-OXONONANOATE AMINOTRANSFERASE"/>
    <property type="match status" value="1"/>
</dbReference>
<protein>
    <submittedName>
        <fullName evidence="7">Adenosylmethionine-8-amino-7-oxononanoate aminotransferase</fullName>
    </submittedName>
</protein>
<keyword evidence="3 7" id="KW-0032">Aminotransferase</keyword>
<dbReference type="AlphaFoldDB" id="K9GQA1"/>
<evidence type="ECO:0000313" key="8">
    <source>
        <dbReference type="Proteomes" id="UP000009881"/>
    </source>
</evidence>
<dbReference type="GO" id="GO:0009448">
    <property type="term" value="P:gamma-aminobutyric acid metabolic process"/>
    <property type="evidence" value="ECO:0007669"/>
    <property type="project" value="TreeGrafter"/>
</dbReference>
<organism evidence="7 8">
    <name type="scientific">Caenispirillum salinarum AK4</name>
    <dbReference type="NCBI Taxonomy" id="1238182"/>
    <lineage>
        <taxon>Bacteria</taxon>
        <taxon>Pseudomonadati</taxon>
        <taxon>Pseudomonadota</taxon>
        <taxon>Alphaproteobacteria</taxon>
        <taxon>Rhodospirillales</taxon>
        <taxon>Novispirillaceae</taxon>
        <taxon>Caenispirillum</taxon>
    </lineage>
</organism>
<evidence type="ECO:0000256" key="4">
    <source>
        <dbReference type="ARBA" id="ARBA00022679"/>
    </source>
</evidence>
<dbReference type="NCBIfam" id="NF005682">
    <property type="entry name" value="PRK07480.1"/>
    <property type="match status" value="1"/>
</dbReference>
<keyword evidence="5 6" id="KW-0663">Pyridoxal phosphate</keyword>
<dbReference type="Pfam" id="PF00202">
    <property type="entry name" value="Aminotran_3"/>
    <property type="match status" value="1"/>
</dbReference>
<dbReference type="Gene3D" id="3.90.1150.10">
    <property type="entry name" value="Aspartate Aminotransferase, domain 1"/>
    <property type="match status" value="1"/>
</dbReference>
<evidence type="ECO:0000256" key="3">
    <source>
        <dbReference type="ARBA" id="ARBA00022576"/>
    </source>
</evidence>
<comment type="cofactor">
    <cofactor evidence="1">
        <name>pyridoxal 5'-phosphate</name>
        <dbReference type="ChEBI" id="CHEBI:597326"/>
    </cofactor>
</comment>
<dbReference type="InterPro" id="IPR049704">
    <property type="entry name" value="Aminotrans_3_PPA_site"/>
</dbReference>
<dbReference type="InterPro" id="IPR015424">
    <property type="entry name" value="PyrdxlP-dep_Trfase"/>
</dbReference>
<reference evidence="7 8" key="1">
    <citation type="journal article" date="2013" name="Genome Announc.">
        <title>Draft Genome Sequence of an Alphaproteobacterium, Caenispirillum salinarum AK4(T), Isolated from a Solar Saltern.</title>
        <authorList>
            <person name="Khatri I."/>
            <person name="Singh A."/>
            <person name="Korpole S."/>
            <person name="Pinnaka A.K."/>
            <person name="Subramanian S."/>
        </authorList>
    </citation>
    <scope>NUCLEOTIDE SEQUENCE [LARGE SCALE GENOMIC DNA]</scope>
    <source>
        <strain evidence="7 8">AK4</strain>
    </source>
</reference>
<sequence>MTSNSLRDADIAYTLHPYTNAVAHEQSGPMVAMRGKGVRVYDDAGKDYIEGMAGLWCTSLGWGEDRLVDAATRQMKELAYYHSFNHKATEPGIRLAETLVQMAPVPMSKAFFCNSGSEANDTAIKMIWYYHNAIGKPEKKKIIARLRGYHGVTVAAASLTGLPLNQKGFDLPIERILHTSCPHHYRYGEAGETEEDFASRMAADLEALIEREGPDTIAAFFAEPVMGAGGVIVPPKTYFEKIQPILKKHDILFVADEVICGFGRTGKMFGTETFGLQPDIMTMAKALSSAYLPISAVLINETVYQGIRSGSDALGAFGHGYTYSAHPVAAAVANETLAIYEERDMLGHVNSVSPRMQERLRALADHPLVGEARGIGLIGAVELVADKATKENFDPARKVGPSVAAKAQNNGVILRAMAGDIIAFSPPLVISTAEIDEMFDRFGAALDTQAEAMGL</sequence>
<dbReference type="InterPro" id="IPR015422">
    <property type="entry name" value="PyrdxlP-dep_Trfase_small"/>
</dbReference>
<dbReference type="SUPFAM" id="SSF53383">
    <property type="entry name" value="PLP-dependent transferases"/>
    <property type="match status" value="1"/>
</dbReference>
<gene>
    <name evidence="7" type="ORF">C882_1844</name>
</gene>
<dbReference type="PATRIC" id="fig|1238182.3.peg.3798"/>
<dbReference type="PANTHER" id="PTHR42684">
    <property type="entry name" value="ADENOSYLMETHIONINE-8-AMINO-7-OXONONANOATE AMINOTRANSFERASE"/>
    <property type="match status" value="1"/>
</dbReference>
<comment type="similarity">
    <text evidence="2 6">Belongs to the class-III pyridoxal-phosphate-dependent aminotransferase family.</text>
</comment>
<keyword evidence="8" id="KW-1185">Reference proteome</keyword>
<accession>K9GQA1</accession>
<dbReference type="GO" id="GO:0004015">
    <property type="term" value="F:adenosylmethionine-8-amino-7-oxononanoate transaminase activity"/>
    <property type="evidence" value="ECO:0007669"/>
    <property type="project" value="TreeGrafter"/>
</dbReference>
<dbReference type="GO" id="GO:0030170">
    <property type="term" value="F:pyridoxal phosphate binding"/>
    <property type="evidence" value="ECO:0007669"/>
    <property type="project" value="InterPro"/>
</dbReference>
<dbReference type="RefSeq" id="WP_009542240.1">
    <property type="nucleotide sequence ID" value="NZ_ANHY01000020.1"/>
</dbReference>
<dbReference type="Gene3D" id="3.40.640.10">
    <property type="entry name" value="Type I PLP-dependent aspartate aminotransferase-like (Major domain)"/>
    <property type="match status" value="1"/>
</dbReference>
<proteinExistence type="inferred from homology"/>
<dbReference type="OrthoDB" id="9801834at2"/>
<keyword evidence="4 7" id="KW-0808">Transferase</keyword>